<reference evidence="3" key="1">
    <citation type="journal article" date="2019" name="Int. J. Syst. Evol. Microbiol.">
        <title>The Global Catalogue of Microorganisms (GCM) 10K type strain sequencing project: providing services to taxonomists for standard genome sequencing and annotation.</title>
        <authorList>
            <consortium name="The Broad Institute Genomics Platform"/>
            <consortium name="The Broad Institute Genome Sequencing Center for Infectious Disease"/>
            <person name="Wu L."/>
            <person name="Ma J."/>
        </authorList>
    </citation>
    <scope>NUCLEOTIDE SEQUENCE [LARGE SCALE GENOMIC DNA]</scope>
    <source>
        <strain evidence="3">CCUG 56607</strain>
    </source>
</reference>
<sequence>MDKEHTGLLDLLYDKNKLKRLKHTFWVIVGIMVTVMPSTSFISEATEVKLMTMMMLLGFFYFLVKILFYNKSFVWEDTFQMFSMVGLIYGITAIY</sequence>
<comment type="caution">
    <text evidence="2">The sequence shown here is derived from an EMBL/GenBank/DDBJ whole genome shotgun (WGS) entry which is preliminary data.</text>
</comment>
<keyword evidence="1" id="KW-1133">Transmembrane helix</keyword>
<accession>A0ABW3L0N3</accession>
<feature type="transmembrane region" description="Helical" evidence="1">
    <location>
        <begin position="24"/>
        <end position="42"/>
    </location>
</feature>
<keyword evidence="1" id="KW-0812">Transmembrane</keyword>
<keyword evidence="1" id="KW-0472">Membrane</keyword>
<organism evidence="2 3">
    <name type="scientific">Thalassobacillus hwangdonensis</name>
    <dbReference type="NCBI Taxonomy" id="546108"/>
    <lineage>
        <taxon>Bacteria</taxon>
        <taxon>Bacillati</taxon>
        <taxon>Bacillota</taxon>
        <taxon>Bacilli</taxon>
        <taxon>Bacillales</taxon>
        <taxon>Bacillaceae</taxon>
        <taxon>Thalassobacillus</taxon>
    </lineage>
</organism>
<feature type="transmembrane region" description="Helical" evidence="1">
    <location>
        <begin position="48"/>
        <end position="68"/>
    </location>
</feature>
<gene>
    <name evidence="2" type="ORF">ACFQ2J_09865</name>
</gene>
<evidence type="ECO:0000313" key="2">
    <source>
        <dbReference type="EMBL" id="MFD1019475.1"/>
    </source>
</evidence>
<protein>
    <submittedName>
        <fullName evidence="2">Uncharacterized protein</fullName>
    </submittedName>
</protein>
<dbReference type="Proteomes" id="UP001596990">
    <property type="component" value="Unassembled WGS sequence"/>
</dbReference>
<proteinExistence type="predicted"/>
<keyword evidence="3" id="KW-1185">Reference proteome</keyword>
<dbReference type="EMBL" id="JBHTKL010000005">
    <property type="protein sequence ID" value="MFD1019475.1"/>
    <property type="molecule type" value="Genomic_DNA"/>
</dbReference>
<evidence type="ECO:0000256" key="1">
    <source>
        <dbReference type="SAM" id="Phobius"/>
    </source>
</evidence>
<name>A0ABW3L0N3_9BACI</name>
<evidence type="ECO:0000313" key="3">
    <source>
        <dbReference type="Proteomes" id="UP001596990"/>
    </source>
</evidence>
<dbReference type="RefSeq" id="WP_386059423.1">
    <property type="nucleotide sequence ID" value="NZ_JBHTKL010000005.1"/>
</dbReference>